<dbReference type="eggNOG" id="COG1604">
    <property type="taxonomic scope" value="Bacteria"/>
</dbReference>
<feature type="domain" description="CRISPR type III-associated protein" evidence="2">
    <location>
        <begin position="88"/>
        <end position="258"/>
    </location>
</feature>
<dbReference type="GO" id="GO:0051607">
    <property type="term" value="P:defense response to virus"/>
    <property type="evidence" value="ECO:0007669"/>
    <property type="project" value="UniProtKB-KW"/>
</dbReference>
<accession>G3IV66</accession>
<evidence type="ECO:0000256" key="1">
    <source>
        <dbReference type="ARBA" id="ARBA00023118"/>
    </source>
</evidence>
<dbReference type="Proteomes" id="UP000004664">
    <property type="component" value="Unassembled WGS sequence"/>
</dbReference>
<dbReference type="InterPro" id="IPR010172">
    <property type="entry name" value="CRISPR-assoc_prot_TM1791"/>
</dbReference>
<proteinExistence type="predicted"/>
<dbReference type="OrthoDB" id="9813956at2"/>
<dbReference type="AlphaFoldDB" id="G3IV66"/>
<protein>
    <submittedName>
        <fullName evidence="3">CRISPR-associated RAMP protein, Cmr6 family</fullName>
    </submittedName>
</protein>
<dbReference type="RefSeq" id="WP_006889655.1">
    <property type="nucleotide sequence ID" value="NZ_JH109152.1"/>
</dbReference>
<dbReference type="Pfam" id="PF03787">
    <property type="entry name" value="RAMPs"/>
    <property type="match status" value="1"/>
</dbReference>
<dbReference type="EMBL" id="JH109152">
    <property type="protein sequence ID" value="EGW21679.1"/>
    <property type="molecule type" value="Genomic_DNA"/>
</dbReference>
<evidence type="ECO:0000259" key="2">
    <source>
        <dbReference type="Pfam" id="PF03787"/>
    </source>
</evidence>
<evidence type="ECO:0000313" key="4">
    <source>
        <dbReference type="Proteomes" id="UP000004664"/>
    </source>
</evidence>
<keyword evidence="4" id="KW-1185">Reference proteome</keyword>
<dbReference type="PANTHER" id="PTHR39965">
    <property type="entry name" value="CRISPR SYSTEM CMR SUBUNIT CMR6"/>
    <property type="match status" value="1"/>
</dbReference>
<keyword evidence="1" id="KW-0051">Antiviral defense</keyword>
<reference evidence="3 4" key="1">
    <citation type="submission" date="2011-06" db="EMBL/GenBank/DDBJ databases">
        <title>Genomic sequence of Methylobacter tundripaludum SV96.</title>
        <authorList>
            <consortium name="US DOE Joint Genome Institute"/>
            <person name="Lucas S."/>
            <person name="Han J."/>
            <person name="Lapidus A."/>
            <person name="Cheng J.-F."/>
            <person name="Goodwin L."/>
            <person name="Pitluck S."/>
            <person name="Held B."/>
            <person name="Detter J.C."/>
            <person name="Han C."/>
            <person name="Tapia R."/>
            <person name="Land M."/>
            <person name="Hauser L."/>
            <person name="Kyrpides N."/>
            <person name="Ivanova N."/>
            <person name="Ovchinnikova G."/>
            <person name="Pagani I."/>
            <person name="Klotz M.G."/>
            <person name="Dispirito A.A."/>
            <person name="Murrell J.C."/>
            <person name="Dunfield P."/>
            <person name="Kalyuzhnaya M.G."/>
            <person name="Svenning M."/>
            <person name="Trotsenko Y.A."/>
            <person name="Stein L.Y."/>
            <person name="Woyke T."/>
        </authorList>
    </citation>
    <scope>NUCLEOTIDE SEQUENCE [LARGE SCALE GENOMIC DNA]</scope>
    <source>
        <strain evidence="4">ATCC BAA-1195 / DSM 17260 / SV96</strain>
    </source>
</reference>
<dbReference type="InterPro" id="IPR005537">
    <property type="entry name" value="RAMP_III_fam"/>
</dbReference>
<evidence type="ECO:0000313" key="3">
    <source>
        <dbReference type="EMBL" id="EGW21679.1"/>
    </source>
</evidence>
<name>G3IV66_METTV</name>
<sequence>MLPLYAQIPRDTFKQTSTAHSGLLFDKFPDGWDERNDYKPADNAKKQFFLDVINKYQATKPLLEANLTAALTRQRALLNHFKVKDPSLTVTTDWRFVSGLGAAHPYETGFIWHRTLSVPYLPGSSVKGLMRAWATHWCELTEQQEITRLFGAKDGEANCGALIVFDALPSQPPKLELDILNPHYSEYYQDSTKPPADYLSPKPVFFLTVAPGQDFEFFLAPRPGASEQDLDTGLKLLRKALETLGAGGKTAVGYGVFKESKAAQQKREAEQAAQKQRELQEQRIKNLSPLEIEQEDFLNNIPEQEWDTRLLQELDKSRWTGEDGKQIAEKIKQLMINADKWHPEFKGTNKQKLKYKERSLRVSEYLNE</sequence>
<organism evidence="3 4">
    <name type="scientific">Methylobacter tundripaludum (strain ATCC BAA-1195 / DSM 17260 / SV96)</name>
    <dbReference type="NCBI Taxonomy" id="697282"/>
    <lineage>
        <taxon>Bacteria</taxon>
        <taxon>Pseudomonadati</taxon>
        <taxon>Pseudomonadota</taxon>
        <taxon>Gammaproteobacteria</taxon>
        <taxon>Methylococcales</taxon>
        <taxon>Methylococcaceae</taxon>
        <taxon>Methylobacter</taxon>
    </lineage>
</organism>
<dbReference type="NCBIfam" id="TIGR01898">
    <property type="entry name" value="cas_TM1791_cmr6"/>
    <property type="match status" value="1"/>
</dbReference>
<dbReference type="PANTHER" id="PTHR39965:SF1">
    <property type="entry name" value="CRISPR SYSTEM CMR SUBUNIT CMR6"/>
    <property type="match status" value="1"/>
</dbReference>
<dbReference type="STRING" id="697282.Mettu_0453"/>
<gene>
    <name evidence="3" type="ORF">Mettu_0453</name>
</gene>
<dbReference type="HOGENOM" id="CLU_053305_0_0_6"/>